<evidence type="ECO:0000256" key="2">
    <source>
        <dbReference type="ARBA" id="ARBA00022622"/>
    </source>
</evidence>
<feature type="signal peptide" evidence="9">
    <location>
        <begin position="1"/>
        <end position="19"/>
    </location>
</feature>
<protein>
    <recommendedName>
        <fullName evidence="12">Protein sleepless</fullName>
    </recommendedName>
</protein>
<evidence type="ECO:0000256" key="1">
    <source>
        <dbReference type="ARBA" id="ARBA00004589"/>
    </source>
</evidence>
<feature type="chain" id="PRO_5045238561" description="Protein sleepless" evidence="9">
    <location>
        <begin position="20"/>
        <end position="159"/>
    </location>
</feature>
<evidence type="ECO:0008006" key="12">
    <source>
        <dbReference type="Google" id="ProtNLM"/>
    </source>
</evidence>
<keyword evidence="3" id="KW-0812">Transmembrane</keyword>
<dbReference type="PANTHER" id="PTHR33562">
    <property type="entry name" value="ATILLA, ISOFORM B-RELATED-RELATED"/>
    <property type="match status" value="1"/>
</dbReference>
<evidence type="ECO:0000256" key="7">
    <source>
        <dbReference type="ARBA" id="ARBA00023180"/>
    </source>
</evidence>
<keyword evidence="5" id="KW-1133">Transmembrane helix</keyword>
<accession>A0ABQ7QEA6</accession>
<gene>
    <name evidence="10" type="ORF">JYU34_012085</name>
</gene>
<evidence type="ECO:0000313" key="10">
    <source>
        <dbReference type="EMBL" id="KAG7303556.1"/>
    </source>
</evidence>
<dbReference type="Proteomes" id="UP000823941">
    <property type="component" value="Chromosome 16"/>
</dbReference>
<name>A0ABQ7QEA6_PLUXY</name>
<dbReference type="PANTHER" id="PTHR33562:SF29">
    <property type="entry name" value="PROTEIN SLEEPLESS"/>
    <property type="match status" value="1"/>
</dbReference>
<evidence type="ECO:0000256" key="8">
    <source>
        <dbReference type="ARBA" id="ARBA00023288"/>
    </source>
</evidence>
<dbReference type="EMBL" id="JAHIBW010000016">
    <property type="protein sequence ID" value="KAG7303556.1"/>
    <property type="molecule type" value="Genomic_DNA"/>
</dbReference>
<evidence type="ECO:0000256" key="6">
    <source>
        <dbReference type="ARBA" id="ARBA00023136"/>
    </source>
</evidence>
<reference evidence="10 11" key="1">
    <citation type="submission" date="2021-06" db="EMBL/GenBank/DDBJ databases">
        <title>A haploid diamondback moth (Plutella xylostella L.) genome assembly resolves 31 chromosomes and identifies a diamide resistance mutation.</title>
        <authorList>
            <person name="Ward C.M."/>
            <person name="Perry K.D."/>
            <person name="Baker G."/>
            <person name="Powis K."/>
            <person name="Heckel D.G."/>
            <person name="Baxter S.W."/>
        </authorList>
    </citation>
    <scope>NUCLEOTIDE SEQUENCE [LARGE SCALE GENOMIC DNA]</scope>
    <source>
        <strain evidence="10 11">LV</strain>
        <tissue evidence="10">Single pupa</tissue>
    </source>
</reference>
<keyword evidence="2" id="KW-0336">GPI-anchor</keyword>
<keyword evidence="6" id="KW-0472">Membrane</keyword>
<keyword evidence="8" id="KW-0449">Lipoprotein</keyword>
<keyword evidence="11" id="KW-1185">Reference proteome</keyword>
<evidence type="ECO:0000256" key="4">
    <source>
        <dbReference type="ARBA" id="ARBA00022729"/>
    </source>
</evidence>
<evidence type="ECO:0000256" key="9">
    <source>
        <dbReference type="SAM" id="SignalP"/>
    </source>
</evidence>
<dbReference type="InterPro" id="IPR031424">
    <property type="entry name" value="QVR-like"/>
</dbReference>
<evidence type="ECO:0000256" key="5">
    <source>
        <dbReference type="ARBA" id="ARBA00022989"/>
    </source>
</evidence>
<keyword evidence="7" id="KW-0325">Glycoprotein</keyword>
<dbReference type="Pfam" id="PF17064">
    <property type="entry name" value="QVR"/>
    <property type="match status" value="1"/>
</dbReference>
<organism evidence="10 11">
    <name type="scientific">Plutella xylostella</name>
    <name type="common">Diamondback moth</name>
    <name type="synonym">Plutella maculipennis</name>
    <dbReference type="NCBI Taxonomy" id="51655"/>
    <lineage>
        <taxon>Eukaryota</taxon>
        <taxon>Metazoa</taxon>
        <taxon>Ecdysozoa</taxon>
        <taxon>Arthropoda</taxon>
        <taxon>Hexapoda</taxon>
        <taxon>Insecta</taxon>
        <taxon>Pterygota</taxon>
        <taxon>Neoptera</taxon>
        <taxon>Endopterygota</taxon>
        <taxon>Lepidoptera</taxon>
        <taxon>Glossata</taxon>
        <taxon>Ditrysia</taxon>
        <taxon>Yponomeutoidea</taxon>
        <taxon>Plutellidae</taxon>
        <taxon>Plutella</taxon>
    </lineage>
</organism>
<comment type="caution">
    <text evidence="10">The sequence shown here is derived from an EMBL/GenBank/DDBJ whole genome shotgun (WGS) entry which is preliminary data.</text>
</comment>
<proteinExistence type="predicted"/>
<dbReference type="InterPro" id="IPR050975">
    <property type="entry name" value="Sleep_regulator"/>
</dbReference>
<evidence type="ECO:0000256" key="3">
    <source>
        <dbReference type="ARBA" id="ARBA00022692"/>
    </source>
</evidence>
<evidence type="ECO:0000313" key="11">
    <source>
        <dbReference type="Proteomes" id="UP000823941"/>
    </source>
</evidence>
<keyword evidence="4 9" id="KW-0732">Signal</keyword>
<comment type="subcellular location">
    <subcellularLocation>
        <location evidence="1">Membrane</location>
        <topology evidence="1">Lipid-anchor</topology>
        <topology evidence="1">GPI-anchor</topology>
    </subcellularLocation>
</comment>
<sequence>MELPVFLLVFSSVFKISHAQVRCYKCEPLSNNGIGVPPCEHFDHSARYQATCPDSTVCLKRRTSLRLADGQETHIEVRDCAPQTLSGNQEKVGRSWRPVNRIYEAYEDSCTEDKSEGRPTVTVSCFCHGDFCNSSCALSVTTSLVVMCLASLWFALQGG</sequence>